<proteinExistence type="predicted"/>
<keyword evidence="3" id="KW-1185">Reference proteome</keyword>
<evidence type="ECO:0000256" key="1">
    <source>
        <dbReference type="SAM" id="MobiDB-lite"/>
    </source>
</evidence>
<accession>A0A238Z5U3</accession>
<feature type="region of interest" description="Disordered" evidence="1">
    <location>
        <begin position="1"/>
        <end position="27"/>
    </location>
</feature>
<name>A0A238Z5U3_9PSEU</name>
<sequence>MGVRTVSEYESDPRGEGPTLVSDGPGNAPAVLVLDPAGAAKHEDIPASWHGLLRSRYVVWCRMPARDALSSAGEALAELADRHVTVDVVTSGPDAAAAMDLVRARADAVRALLLVDPAASGARLAHDTRGMCVPESPGAEALAADAAWEERHRTHIAALAAAGVAVRTVAHSSGGRRDRLPPPLPLGHPDVVDRITSTFNGLDGTR</sequence>
<dbReference type="RefSeq" id="WP_089302719.1">
    <property type="nucleotide sequence ID" value="NZ_FZNW01000019.1"/>
</dbReference>
<dbReference type="OrthoDB" id="3693848at2"/>
<dbReference type="EMBL" id="FZNW01000019">
    <property type="protein sequence ID" value="SNR78291.1"/>
    <property type="molecule type" value="Genomic_DNA"/>
</dbReference>
<dbReference type="AlphaFoldDB" id="A0A238Z5U3"/>
<dbReference type="Proteomes" id="UP000198348">
    <property type="component" value="Unassembled WGS sequence"/>
</dbReference>
<organism evidence="2 3">
    <name type="scientific">Haloechinothrix alba</name>
    <dbReference type="NCBI Taxonomy" id="664784"/>
    <lineage>
        <taxon>Bacteria</taxon>
        <taxon>Bacillati</taxon>
        <taxon>Actinomycetota</taxon>
        <taxon>Actinomycetes</taxon>
        <taxon>Pseudonocardiales</taxon>
        <taxon>Pseudonocardiaceae</taxon>
        <taxon>Haloechinothrix</taxon>
    </lineage>
</organism>
<evidence type="ECO:0000313" key="2">
    <source>
        <dbReference type="EMBL" id="SNR78291.1"/>
    </source>
</evidence>
<gene>
    <name evidence="2" type="ORF">SAMN06265360_11934</name>
</gene>
<evidence type="ECO:0008006" key="4">
    <source>
        <dbReference type="Google" id="ProtNLM"/>
    </source>
</evidence>
<reference evidence="2 3" key="1">
    <citation type="submission" date="2017-06" db="EMBL/GenBank/DDBJ databases">
        <authorList>
            <person name="Kim H.J."/>
            <person name="Triplett B.A."/>
        </authorList>
    </citation>
    <scope>NUCLEOTIDE SEQUENCE [LARGE SCALE GENOMIC DNA]</scope>
    <source>
        <strain evidence="2 3">DSM 45207</strain>
    </source>
</reference>
<protein>
    <recommendedName>
        <fullName evidence="4">Alpha/beta hydrolase</fullName>
    </recommendedName>
</protein>
<evidence type="ECO:0000313" key="3">
    <source>
        <dbReference type="Proteomes" id="UP000198348"/>
    </source>
</evidence>